<evidence type="ECO:0000313" key="10">
    <source>
        <dbReference type="EMBL" id="RMC95082.1"/>
    </source>
</evidence>
<evidence type="ECO:0000256" key="1">
    <source>
        <dbReference type="ARBA" id="ARBA00022448"/>
    </source>
</evidence>
<sequence>MSELSIQGLCKRFAQHRVIDQLDLHLTAGSTLALLGPSGSGKTTLLRMLCGFEHCDAGSISIGGTIVSSPGIHLPPERRRIGYVPQEGALFPHLKVADNIVFGLPRSLRKQRHRVAELLEMVGLPADYADRAPQHLSGGQQQRVALARALAAEPAVVLLDEPFSALDSGLRNDTRQAVMQALQAAGATAVLVTHDQSEALSCGEQVAVLWQGRLLQQDSPANLYRHPRTPELAGFLGESILLAGVATAGRVECVLGGFPMADSKLQGAVEVLIRPEQIRLGPPAPDTVQATVIGMEYFGHDATLHLQLRQGQHIIKARTSGWHAYQHGQTVALAVDGPLTVFAQQGPGRSTAETPDNARFLLSQS</sequence>
<comment type="caution">
    <text evidence="10">The sequence shown here is derived from an EMBL/GenBank/DDBJ whole genome shotgun (WGS) entry which is preliminary data.</text>
</comment>
<gene>
    <name evidence="10" type="ORF">EAY64_14420</name>
</gene>
<dbReference type="GO" id="GO:0015408">
    <property type="term" value="F:ABC-type ferric iron transporter activity"/>
    <property type="evidence" value="ECO:0007669"/>
    <property type="project" value="InterPro"/>
</dbReference>
<dbReference type="FunFam" id="3.40.50.300:FF:000425">
    <property type="entry name" value="Probable ABC transporter, ATP-binding subunit"/>
    <property type="match status" value="1"/>
</dbReference>
<keyword evidence="6" id="KW-0408">Iron</keyword>
<dbReference type="SUPFAM" id="SSF50331">
    <property type="entry name" value="MOP-like"/>
    <property type="match status" value="1"/>
</dbReference>
<dbReference type="Pfam" id="PF00005">
    <property type="entry name" value="ABC_tran"/>
    <property type="match status" value="1"/>
</dbReference>
<keyword evidence="4" id="KW-0547">Nucleotide-binding</keyword>
<evidence type="ECO:0000256" key="3">
    <source>
        <dbReference type="ARBA" id="ARBA00022496"/>
    </source>
</evidence>
<keyword evidence="2" id="KW-1003">Cell membrane</keyword>
<dbReference type="CDD" id="cd03259">
    <property type="entry name" value="ABC_Carb_Solutes_like"/>
    <property type="match status" value="1"/>
</dbReference>
<dbReference type="GO" id="GO:0016887">
    <property type="term" value="F:ATP hydrolysis activity"/>
    <property type="evidence" value="ECO:0007669"/>
    <property type="project" value="InterPro"/>
</dbReference>
<keyword evidence="5 10" id="KW-0067">ATP-binding</keyword>
<dbReference type="Gene3D" id="3.40.50.300">
    <property type="entry name" value="P-loop containing nucleotide triphosphate hydrolases"/>
    <property type="match status" value="1"/>
</dbReference>
<evidence type="ECO:0000256" key="4">
    <source>
        <dbReference type="ARBA" id="ARBA00022741"/>
    </source>
</evidence>
<dbReference type="GO" id="GO:0015697">
    <property type="term" value="P:quaternary ammonium group transport"/>
    <property type="evidence" value="ECO:0007669"/>
    <property type="project" value="UniProtKB-ARBA"/>
</dbReference>
<dbReference type="SUPFAM" id="SSF52540">
    <property type="entry name" value="P-loop containing nucleoside triphosphate hydrolases"/>
    <property type="match status" value="1"/>
</dbReference>
<keyword evidence="1" id="KW-0813">Transport</keyword>
<dbReference type="PROSITE" id="PS50893">
    <property type="entry name" value="ABC_TRANSPORTER_2"/>
    <property type="match status" value="1"/>
</dbReference>
<dbReference type="SMART" id="SM00382">
    <property type="entry name" value="AAA"/>
    <property type="match status" value="1"/>
</dbReference>
<accession>A0A454JG53</accession>
<dbReference type="PANTHER" id="PTHR42781:SF4">
    <property type="entry name" value="SPERMIDINE_PUTRESCINE IMPORT ATP-BINDING PROTEIN POTA"/>
    <property type="match status" value="1"/>
</dbReference>
<name>A0A454JG53_9NEIS</name>
<keyword evidence="7" id="KW-0406">Ion transport</keyword>
<protein>
    <submittedName>
        <fullName evidence="10">ABC transporter ATP-binding protein</fullName>
    </submittedName>
</protein>
<feature type="domain" description="ABC transporter" evidence="9">
    <location>
        <begin position="4"/>
        <end position="236"/>
    </location>
</feature>
<dbReference type="Gene3D" id="2.40.50.140">
    <property type="entry name" value="Nucleic acid-binding proteins"/>
    <property type="match status" value="1"/>
</dbReference>
<keyword evidence="3" id="KW-0410">Iron transport</keyword>
<evidence type="ECO:0000259" key="9">
    <source>
        <dbReference type="PROSITE" id="PS50893"/>
    </source>
</evidence>
<evidence type="ECO:0000256" key="8">
    <source>
        <dbReference type="ARBA" id="ARBA00023136"/>
    </source>
</evidence>
<evidence type="ECO:0000256" key="5">
    <source>
        <dbReference type="ARBA" id="ARBA00022840"/>
    </source>
</evidence>
<dbReference type="Pfam" id="PF08402">
    <property type="entry name" value="TOBE_2"/>
    <property type="match status" value="1"/>
</dbReference>
<proteinExistence type="predicted"/>
<keyword evidence="11" id="KW-1185">Reference proteome</keyword>
<dbReference type="Proteomes" id="UP000274139">
    <property type="component" value="Unassembled WGS sequence"/>
</dbReference>
<dbReference type="InterPro" id="IPR003439">
    <property type="entry name" value="ABC_transporter-like_ATP-bd"/>
</dbReference>
<dbReference type="InterPro" id="IPR008995">
    <property type="entry name" value="Mo/tungstate-bd_C_term_dom"/>
</dbReference>
<keyword evidence="8" id="KW-0472">Membrane</keyword>
<dbReference type="InterPro" id="IPR012340">
    <property type="entry name" value="NA-bd_OB-fold"/>
</dbReference>
<evidence type="ECO:0000256" key="6">
    <source>
        <dbReference type="ARBA" id="ARBA00023004"/>
    </source>
</evidence>
<dbReference type="InterPro" id="IPR027417">
    <property type="entry name" value="P-loop_NTPase"/>
</dbReference>
<dbReference type="OrthoDB" id="5298774at2"/>
<dbReference type="GO" id="GO:0043190">
    <property type="term" value="C:ATP-binding cassette (ABC) transporter complex"/>
    <property type="evidence" value="ECO:0007669"/>
    <property type="project" value="InterPro"/>
</dbReference>
<dbReference type="InterPro" id="IPR015853">
    <property type="entry name" value="ABC_transpr_FbpC"/>
</dbReference>
<dbReference type="InterPro" id="IPR017871">
    <property type="entry name" value="ABC_transporter-like_CS"/>
</dbReference>
<dbReference type="EMBL" id="RFAR01000060">
    <property type="protein sequence ID" value="RMC95082.1"/>
    <property type="molecule type" value="Genomic_DNA"/>
</dbReference>
<dbReference type="GO" id="GO:0005524">
    <property type="term" value="F:ATP binding"/>
    <property type="evidence" value="ECO:0007669"/>
    <property type="project" value="UniProtKB-KW"/>
</dbReference>
<organism evidence="10 11">
    <name type="scientific">Aquitalea palustris</name>
    <dbReference type="NCBI Taxonomy" id="2480983"/>
    <lineage>
        <taxon>Bacteria</taxon>
        <taxon>Pseudomonadati</taxon>
        <taxon>Pseudomonadota</taxon>
        <taxon>Betaproteobacteria</taxon>
        <taxon>Neisseriales</taxon>
        <taxon>Chromobacteriaceae</taxon>
        <taxon>Aquitalea</taxon>
    </lineage>
</organism>
<dbReference type="InterPro" id="IPR013611">
    <property type="entry name" value="Transp-assoc_OB_typ2"/>
</dbReference>
<dbReference type="PROSITE" id="PS00211">
    <property type="entry name" value="ABC_TRANSPORTER_1"/>
    <property type="match status" value="1"/>
</dbReference>
<evidence type="ECO:0000256" key="2">
    <source>
        <dbReference type="ARBA" id="ARBA00022475"/>
    </source>
</evidence>
<evidence type="ECO:0000313" key="11">
    <source>
        <dbReference type="Proteomes" id="UP000274139"/>
    </source>
</evidence>
<dbReference type="AlphaFoldDB" id="A0A454JG53"/>
<dbReference type="InterPro" id="IPR003593">
    <property type="entry name" value="AAA+_ATPase"/>
</dbReference>
<evidence type="ECO:0000256" key="7">
    <source>
        <dbReference type="ARBA" id="ARBA00023065"/>
    </source>
</evidence>
<dbReference type="RefSeq" id="WP_103525451.1">
    <property type="nucleotide sequence ID" value="NZ_JAIZDC010000009.1"/>
</dbReference>
<dbReference type="PANTHER" id="PTHR42781">
    <property type="entry name" value="SPERMIDINE/PUTRESCINE IMPORT ATP-BINDING PROTEIN POTA"/>
    <property type="match status" value="1"/>
</dbReference>
<reference evidence="10 11" key="1">
    <citation type="submission" date="2018-10" db="EMBL/GenBank/DDBJ databases">
        <title>Draft genome sequence of Aquitalea MWU14-2217 isolated from a wild cranberry bog in Provincetown, Massachusetts.</title>
        <authorList>
            <person name="Ebadzadsahrai G."/>
            <person name="Soby S."/>
        </authorList>
    </citation>
    <scope>NUCLEOTIDE SEQUENCE [LARGE SCALE GENOMIC DNA]</scope>
    <source>
        <strain evidence="10 11">MWU14-2217</strain>
    </source>
</reference>
<dbReference type="InterPro" id="IPR050093">
    <property type="entry name" value="ABC_SmlMolc_Importer"/>
</dbReference>